<comment type="caution">
    <text evidence="12">The sequence shown here is derived from an EMBL/GenBank/DDBJ whole genome shotgun (WGS) entry which is preliminary data.</text>
</comment>
<evidence type="ECO:0000256" key="8">
    <source>
        <dbReference type="SAM" id="Coils"/>
    </source>
</evidence>
<dbReference type="InterPro" id="IPR009542">
    <property type="entry name" value="Spc1/SPCS1"/>
</dbReference>
<evidence type="ECO:0000256" key="4">
    <source>
        <dbReference type="ARBA" id="ARBA00022824"/>
    </source>
</evidence>
<feature type="transmembrane region" description="Helical" evidence="10">
    <location>
        <begin position="44"/>
        <end position="65"/>
    </location>
</feature>
<dbReference type="PANTHER" id="PTHR28663">
    <property type="entry name" value="COILED-COIL DOMAIN-CONTAINING PROTEIN 173"/>
    <property type="match status" value="1"/>
</dbReference>
<keyword evidence="13" id="KW-1185">Reference proteome</keyword>
<organism evidence="12 13">
    <name type="scientific">Symbiodinium natans</name>
    <dbReference type="NCBI Taxonomy" id="878477"/>
    <lineage>
        <taxon>Eukaryota</taxon>
        <taxon>Sar</taxon>
        <taxon>Alveolata</taxon>
        <taxon>Dinophyceae</taxon>
        <taxon>Suessiales</taxon>
        <taxon>Symbiodiniaceae</taxon>
        <taxon>Symbiodinium</taxon>
    </lineage>
</organism>
<evidence type="ECO:0000256" key="7">
    <source>
        <dbReference type="ARBA" id="ARBA00023136"/>
    </source>
</evidence>
<dbReference type="OrthoDB" id="331765at2759"/>
<evidence type="ECO:0000256" key="2">
    <source>
        <dbReference type="ARBA" id="ARBA00005245"/>
    </source>
</evidence>
<evidence type="ECO:0000256" key="3">
    <source>
        <dbReference type="ARBA" id="ARBA00022692"/>
    </source>
</evidence>
<name>A0A812SF61_9DINO</name>
<feature type="transmembrane region" description="Helical" evidence="10">
    <location>
        <begin position="20"/>
        <end position="37"/>
    </location>
</feature>
<gene>
    <name evidence="12" type="primary">SPCS1</name>
    <name evidence="12" type="ORF">SNAT2548_LOCUS26771</name>
</gene>
<evidence type="ECO:0000256" key="1">
    <source>
        <dbReference type="ARBA" id="ARBA00004477"/>
    </source>
</evidence>
<feature type="region of interest" description="Disordered" evidence="9">
    <location>
        <begin position="466"/>
        <end position="487"/>
    </location>
</feature>
<evidence type="ECO:0000256" key="5">
    <source>
        <dbReference type="ARBA" id="ARBA00022989"/>
    </source>
</evidence>
<evidence type="ECO:0000256" key="6">
    <source>
        <dbReference type="ARBA" id="ARBA00023054"/>
    </source>
</evidence>
<dbReference type="InterPro" id="IPR039986">
    <property type="entry name" value="CFAP210"/>
</dbReference>
<accession>A0A812SF61</accession>
<evidence type="ECO:0000256" key="10">
    <source>
        <dbReference type="SAM" id="Phobius"/>
    </source>
</evidence>
<dbReference type="Proteomes" id="UP000604046">
    <property type="component" value="Unassembled WGS sequence"/>
</dbReference>
<dbReference type="PANTHER" id="PTHR28663:SF1">
    <property type="entry name" value="CILIA- AND FLAGELLA- ASSOCIATED PROTEIN 210"/>
    <property type="match status" value="1"/>
</dbReference>
<feature type="compositionally biased region" description="Basic and acidic residues" evidence="9">
    <location>
        <begin position="472"/>
        <end position="487"/>
    </location>
</feature>
<proteinExistence type="inferred from homology"/>
<comment type="similarity">
    <text evidence="2">Belongs to the SPCS1 family.</text>
</comment>
<keyword evidence="4" id="KW-0256">Endoplasmic reticulum</keyword>
<evidence type="ECO:0000256" key="9">
    <source>
        <dbReference type="SAM" id="MobiDB-lite"/>
    </source>
</evidence>
<dbReference type="EMBL" id="CAJNDS010002442">
    <property type="protein sequence ID" value="CAE7476600.1"/>
    <property type="molecule type" value="Genomic_DNA"/>
</dbReference>
<feature type="coiled-coil region" evidence="8">
    <location>
        <begin position="336"/>
        <end position="405"/>
    </location>
</feature>
<dbReference type="GO" id="GO:0005787">
    <property type="term" value="C:signal peptidase complex"/>
    <property type="evidence" value="ECO:0007669"/>
    <property type="project" value="InterPro"/>
</dbReference>
<keyword evidence="5 10" id="KW-1133">Transmembrane helix</keyword>
<sequence length="593" mass="70185">MLKAGSMDFVGQKQAFNMQFYFIWTSGVIGYVHGFVAQRFLYTFLWIFGTTLFVTLMCLPPWPMWNRHPVVWLEPKERDDDDEPKPKKPQERQAKTPRKVVRAKRKIRLEPKTEADPAFKCMAEAYVITSSELQRIKNAIGLTSDVAADSSADATQMPAKTRAQLLHEKSQARAKTWSNTLEGSRRKKAEEKRKKLEMEELERQKVDAEEAKIQLDQRRATIDRANKLLYEESDRMKSFHSKMMHCDVIAEREAQISLKGELKKLEQIRDDRFLEMEKQNYRKMLEREMKERETKEELSKIAAKAQKEQLAEYKEKRFQEVEDAMLEGELLRRKAIEDLEAERSAEKRRREMAIKAQKETQKANSYLKQIKAEDMLRQQKEEEKIQEYAQRKEKMLQLRKQKEEEVFQQKQAARNAMIDAQAKRLAEMQSNEDARVEGQVKQKEAADEKKRLDKLEMMRRWEEDIQNSRQAQIERKQNTRAREKAEDHETAKFLAEWCKVLDKQEQEENILKDAAARKLAQEHLKQVELSRRKKFEEKHSDKGVAEHASKVMEADTLEFHAYAEKIIREYSAEGKNVIPLIKELRDFRKRVQE</sequence>
<feature type="region of interest" description="Disordered" evidence="9">
    <location>
        <begin position="425"/>
        <end position="451"/>
    </location>
</feature>
<dbReference type="InterPro" id="IPR043597">
    <property type="entry name" value="TPH_dom"/>
</dbReference>
<feature type="domain" description="Trichohyalin-plectin-homology" evidence="11">
    <location>
        <begin position="229"/>
        <end position="579"/>
    </location>
</feature>
<feature type="region of interest" description="Disordered" evidence="9">
    <location>
        <begin position="76"/>
        <end position="100"/>
    </location>
</feature>
<dbReference type="GO" id="GO:0006465">
    <property type="term" value="P:signal peptide processing"/>
    <property type="evidence" value="ECO:0007669"/>
    <property type="project" value="InterPro"/>
</dbReference>
<dbReference type="AlphaFoldDB" id="A0A812SF61"/>
<dbReference type="Pfam" id="PF06645">
    <property type="entry name" value="SPC12"/>
    <property type="match status" value="1"/>
</dbReference>
<evidence type="ECO:0000313" key="13">
    <source>
        <dbReference type="Proteomes" id="UP000604046"/>
    </source>
</evidence>
<protein>
    <submittedName>
        <fullName evidence="12">SPCS1 protein</fullName>
    </submittedName>
</protein>
<feature type="coiled-coil region" evidence="8">
    <location>
        <begin position="181"/>
        <end position="228"/>
    </location>
</feature>
<reference evidence="12" key="1">
    <citation type="submission" date="2021-02" db="EMBL/GenBank/DDBJ databases">
        <authorList>
            <person name="Dougan E. K."/>
            <person name="Rhodes N."/>
            <person name="Thang M."/>
            <person name="Chan C."/>
        </authorList>
    </citation>
    <scope>NUCLEOTIDE SEQUENCE</scope>
</reference>
<evidence type="ECO:0000313" key="12">
    <source>
        <dbReference type="EMBL" id="CAE7476600.1"/>
    </source>
</evidence>
<keyword evidence="6 8" id="KW-0175">Coiled coil</keyword>
<feature type="compositionally biased region" description="Basic and acidic residues" evidence="9">
    <location>
        <begin position="76"/>
        <end position="94"/>
    </location>
</feature>
<comment type="subcellular location">
    <subcellularLocation>
        <location evidence="1">Endoplasmic reticulum membrane</location>
        <topology evidence="1">Multi-pass membrane protein</topology>
    </subcellularLocation>
</comment>
<keyword evidence="3 10" id="KW-0812">Transmembrane</keyword>
<keyword evidence="7 10" id="KW-0472">Membrane</keyword>
<dbReference type="Pfam" id="PF13868">
    <property type="entry name" value="TPH"/>
    <property type="match status" value="1"/>
</dbReference>
<evidence type="ECO:0000259" key="11">
    <source>
        <dbReference type="Pfam" id="PF13868"/>
    </source>
</evidence>